<proteinExistence type="predicted"/>
<feature type="compositionally biased region" description="Low complexity" evidence="1">
    <location>
        <begin position="659"/>
        <end position="677"/>
    </location>
</feature>
<feature type="compositionally biased region" description="Low complexity" evidence="1">
    <location>
        <begin position="623"/>
        <end position="634"/>
    </location>
</feature>
<dbReference type="Gene3D" id="3.30.470.20">
    <property type="entry name" value="ATP-grasp fold, B domain"/>
    <property type="match status" value="1"/>
</dbReference>
<feature type="region of interest" description="Disordered" evidence="1">
    <location>
        <begin position="585"/>
        <end position="605"/>
    </location>
</feature>
<feature type="non-terminal residue" evidence="2">
    <location>
        <position position="1"/>
    </location>
</feature>
<evidence type="ECO:0000313" key="2">
    <source>
        <dbReference type="EMBL" id="CAK0839203.1"/>
    </source>
</evidence>
<protein>
    <submittedName>
        <fullName evidence="2">Uncharacterized protein</fullName>
    </submittedName>
</protein>
<name>A0ABN9T368_9DINO</name>
<dbReference type="Proteomes" id="UP001189429">
    <property type="component" value="Unassembled WGS sequence"/>
</dbReference>
<feature type="compositionally biased region" description="Low complexity" evidence="1">
    <location>
        <begin position="549"/>
        <end position="564"/>
    </location>
</feature>
<feature type="region of interest" description="Disordered" evidence="1">
    <location>
        <begin position="623"/>
        <end position="719"/>
    </location>
</feature>
<evidence type="ECO:0000256" key="1">
    <source>
        <dbReference type="SAM" id="MobiDB-lite"/>
    </source>
</evidence>
<feature type="compositionally biased region" description="Basic residues" evidence="1">
    <location>
        <begin position="698"/>
        <end position="708"/>
    </location>
</feature>
<reference evidence="2" key="1">
    <citation type="submission" date="2023-10" db="EMBL/GenBank/DDBJ databases">
        <authorList>
            <person name="Chen Y."/>
            <person name="Shah S."/>
            <person name="Dougan E. K."/>
            <person name="Thang M."/>
            <person name="Chan C."/>
        </authorList>
    </citation>
    <scope>NUCLEOTIDE SEQUENCE [LARGE SCALE GENOMIC DNA]</scope>
</reference>
<gene>
    <name evidence="2" type="ORF">PCOR1329_LOCUS34936</name>
</gene>
<evidence type="ECO:0000313" key="3">
    <source>
        <dbReference type="Proteomes" id="UP001189429"/>
    </source>
</evidence>
<feature type="region of interest" description="Disordered" evidence="1">
    <location>
        <begin position="549"/>
        <end position="572"/>
    </location>
</feature>
<comment type="caution">
    <text evidence="2">The sequence shown here is derived from an EMBL/GenBank/DDBJ whole genome shotgun (WGS) entry which is preliminary data.</text>
</comment>
<keyword evidence="3" id="KW-1185">Reference proteome</keyword>
<organism evidence="2 3">
    <name type="scientific">Prorocentrum cordatum</name>
    <dbReference type="NCBI Taxonomy" id="2364126"/>
    <lineage>
        <taxon>Eukaryota</taxon>
        <taxon>Sar</taxon>
        <taxon>Alveolata</taxon>
        <taxon>Dinophyceae</taxon>
        <taxon>Prorocentrales</taxon>
        <taxon>Prorocentraceae</taxon>
        <taxon>Prorocentrum</taxon>
    </lineage>
</organism>
<sequence length="802" mass="87178">VRAAVTKVLTEMGRSDGIYFEQKVNTKGDGRFYQLELEVDGSECAQGGRFVWFNSRLQKVVEIGLSDDKIGMFMPPDLYQKSREWASAIAREGGNNTRATMEGLVFKNEKGEFEMQFIECNRRPQVENEALDAFGATPGNRRYTFCELMMRAKGYPAPQFQDADNCKVVLHARWLHGNPDHMGNITYQAGKILGMTGPRLDYVAAELMAPGEISFTSDPQLGKSVIIADSWEHMCDRAVEYFSLRRPTCQGSSSTYAQAMCNLFSNKKFRDGEIASNETFKYLDIPEHPTRGILNILEDQVSPVLVRGYRPGEGIDKDRFPTPTVSARIETLHKELMDNQVPNATPYTQFARGEIGYEDYVKSLRGQLATQGGGWVTVAPRDTAQQGNDSESASLTSISRRNAEVWAEKAGCVGYEIGGAQYQAGLIRGFDPAMIMVLGLPYNMPAHSLQRSQYVNGLMELPTEIRQPLFEHTAELVASHYRPGVGVGGKLVPWAPYNFHAGNFYDAKTGYSPQDETTAELLKAKCLPMPNWVFSAKFPLEEPGRLEGAPYGAAAAPGLSAQGPEPSESATRWRAPEILAPALRRRPAHPTTPRPTACRRVRGPQAARTWAGGSAAACCPAAARAPPQRCPGAGDQPPPRLITATRQRRTPPTTRHPRPASSSSSGLWRWALGAAPPSGGGGGRGVPDCGGREPSRAPPRHFPARRHERPAGAARAEDARCSRFEDRWVSLPPPSPKARLPGADLAPAARLAAQGLQSRFWLDDRWASLQPGAGARAAGAGSGAAAGARPAAPSGRACEGAR</sequence>
<dbReference type="EMBL" id="CAUYUJ010014277">
    <property type="protein sequence ID" value="CAK0839203.1"/>
    <property type="molecule type" value="Genomic_DNA"/>
</dbReference>
<accession>A0ABN9T368</accession>
<feature type="region of interest" description="Disordered" evidence="1">
    <location>
        <begin position="772"/>
        <end position="802"/>
    </location>
</feature>